<protein>
    <submittedName>
        <fullName evidence="1">Uncharacterized protein</fullName>
    </submittedName>
</protein>
<evidence type="ECO:0000313" key="1">
    <source>
        <dbReference type="EMBL" id="CAG2059727.1"/>
    </source>
</evidence>
<dbReference type="Proteomes" id="UP001153148">
    <property type="component" value="Unassembled WGS sequence"/>
</dbReference>
<keyword evidence="2" id="KW-1185">Reference proteome</keyword>
<feature type="non-terminal residue" evidence="1">
    <location>
        <position position="61"/>
    </location>
</feature>
<name>A0ABN7P2R2_TIMPD</name>
<accession>A0ABN7P2R2</accession>
<organism evidence="1 2">
    <name type="scientific">Timema podura</name>
    <name type="common">Walking stick</name>
    <dbReference type="NCBI Taxonomy" id="61482"/>
    <lineage>
        <taxon>Eukaryota</taxon>
        <taxon>Metazoa</taxon>
        <taxon>Ecdysozoa</taxon>
        <taxon>Arthropoda</taxon>
        <taxon>Hexapoda</taxon>
        <taxon>Insecta</taxon>
        <taxon>Pterygota</taxon>
        <taxon>Neoptera</taxon>
        <taxon>Polyneoptera</taxon>
        <taxon>Phasmatodea</taxon>
        <taxon>Timematodea</taxon>
        <taxon>Timematoidea</taxon>
        <taxon>Timematidae</taxon>
        <taxon>Timema</taxon>
    </lineage>
</organism>
<evidence type="ECO:0000313" key="2">
    <source>
        <dbReference type="Proteomes" id="UP001153148"/>
    </source>
</evidence>
<gene>
    <name evidence="1" type="ORF">TPAB3V08_LOCUS6686</name>
</gene>
<sequence length="61" mass="6728">MKFPVLTVGPQSVETTLTEHNMPGEGSATMPSNKLNLRDRVEDGELDLSMSDLEEVPVRDI</sequence>
<dbReference type="EMBL" id="CAJPIN010010353">
    <property type="protein sequence ID" value="CAG2059727.1"/>
    <property type="molecule type" value="Genomic_DNA"/>
</dbReference>
<comment type="caution">
    <text evidence="1">The sequence shown here is derived from an EMBL/GenBank/DDBJ whole genome shotgun (WGS) entry which is preliminary data.</text>
</comment>
<reference evidence="1" key="1">
    <citation type="submission" date="2021-03" db="EMBL/GenBank/DDBJ databases">
        <authorList>
            <person name="Tran Van P."/>
        </authorList>
    </citation>
    <scope>NUCLEOTIDE SEQUENCE</scope>
</reference>
<proteinExistence type="predicted"/>